<dbReference type="InterPro" id="IPR010285">
    <property type="entry name" value="DNA_helicase_pif1-like_DEAD"/>
</dbReference>
<dbReference type="EnsemblPlants" id="KRH75236">
    <property type="protein sequence ID" value="KRH75236"/>
    <property type="gene ID" value="GLYMA_01G072100"/>
</dbReference>
<dbReference type="Gene3D" id="3.40.50.300">
    <property type="entry name" value="P-loop containing nucleotide triphosphate hydrolases"/>
    <property type="match status" value="1"/>
</dbReference>
<evidence type="ECO:0000313" key="6">
    <source>
        <dbReference type="EnsemblPlants" id="KRH75236"/>
    </source>
</evidence>
<name>A0A0R0LGC4_SOYBN</name>
<dbReference type="Pfam" id="PF05970">
    <property type="entry name" value="PIF1"/>
    <property type="match status" value="2"/>
</dbReference>
<keyword evidence="1" id="KW-0227">DNA damage</keyword>
<comment type="catalytic activity">
    <reaction evidence="1">
        <text>ATP + H2O = ADP + phosphate + H(+)</text>
        <dbReference type="Rhea" id="RHEA:13065"/>
        <dbReference type="ChEBI" id="CHEBI:15377"/>
        <dbReference type="ChEBI" id="CHEBI:15378"/>
        <dbReference type="ChEBI" id="CHEBI:30616"/>
        <dbReference type="ChEBI" id="CHEBI:43474"/>
        <dbReference type="ChEBI" id="CHEBI:456216"/>
        <dbReference type="EC" id="5.6.2.3"/>
    </reaction>
</comment>
<sequence length="1071" mass="123441">MLDEHNAHAKIFWMARDRLANSDVDNVRLRLIATCEKDGHTYNVPTVSEVAALIVGDFNPNSRRDIIVETKNGQLHRINELHSSYLGLQFPLLFPYGEDGYRLDILHRATLDSKKRKRNRLTMRKWFAYRLQSIPNEAQTLLHSRRLFQQFIAEAYTMVDSERLNYIWNNQKKLRVDKYCSLQNSLDAGTSQDRPDIISRVFKFKYEEMLSDLTKNHLLRNVVAYNKYPTSDEIDQIISAEIPSKEDYPELYTLVQNHMVHGPCGIIRSESPCMKEGKCSRFYPKMFQPRTLLDANGYPVYHRRNDGRIISKNSVIIDNRHNVPYNPKLLKKYQAHVNIEWCNQSASIKYLFKYINKGYDRVIAVMLYDGNDEIQNATNQKDEIKEYIDGKKPAVERLYFHLPGQHNVLYEEHDDIDDVLSNPSISDSKFLAWMNANKCSSEGRTLTYSEFVSKFVYNQKTRSWHLRKKGYTIGKLIWVPPTTGELFYLRMMLTACKGATSFEDIRTITNIQYPTYREACFAMGAIIKPEEVWNQTWHWLADDIAYHYRKSTINTELHIDDNHLSNLALLEIEQLLHINQKSLKDYPSMPYPEDVDCTSYLDNSLILTELNYNNDETRSEFLQLFSSMTHEQTSIYNQIVEAFNKNQGGMFFLYGFGGTGKTFIWRTLTTSLRANNQIVIIVASSSIASLLLLGSELVELQNQTSLIIWDEAPMAHKFCFEALDQSLRDIIKTKPSSNQIFGVIPRGSRSNIVNETINSSYLWDCCQVLRLTKNIRLQNNEQSPDEQETAAFAKWILDIGNGIIGHENDGYSTIEIPEDLLITQYDDPIHAIVNSTFPYLTKHHNDAQYFNSRAILASTNETVEQVNDYILSLILGEHMEYLSSDSIDKSETIESCHFQTITTEFLYSLMTSGLPNHCIKLKIGTPIMLLRNLDQTQGLCNGTRLIITRLAKHVIAAEIISGKNSGHMDYIPRMSMSPSQSPWPFKLLRRQFPIMLSYAMTINKSQGQSLSIVGLYLPKPVFSHGQLYVALSRVKTNKGLKILIHDKDQKNITSTTNVVFKEVFNNLTMLI</sequence>
<keyword evidence="7" id="KW-1185">Reference proteome</keyword>
<dbReference type="GO" id="GO:0043139">
    <property type="term" value="F:5'-3' DNA helicase activity"/>
    <property type="evidence" value="ECO:0007669"/>
    <property type="project" value="UniProtKB-EC"/>
</dbReference>
<keyword evidence="1" id="KW-0233">DNA recombination</keyword>
<keyword evidence="1" id="KW-0234">DNA repair</keyword>
<dbReference type="EC" id="5.6.2.3" evidence="1"/>
<comment type="similarity">
    <text evidence="1">Belongs to the helicase family.</text>
</comment>
<keyword evidence="1" id="KW-0067">ATP-binding</keyword>
<evidence type="ECO:0000259" key="2">
    <source>
        <dbReference type="Pfam" id="PF05970"/>
    </source>
</evidence>
<keyword evidence="1" id="KW-0378">Hydrolase</keyword>
<dbReference type="GO" id="GO:0006310">
    <property type="term" value="P:DNA recombination"/>
    <property type="evidence" value="ECO:0007669"/>
    <property type="project" value="UniProtKB-KW"/>
</dbReference>
<dbReference type="Proteomes" id="UP000008827">
    <property type="component" value="Chromosome 1"/>
</dbReference>
<dbReference type="PANTHER" id="PTHR10492:SF78">
    <property type="entry name" value="ATP-DEPENDENT DNA HELICASE"/>
    <property type="match status" value="1"/>
</dbReference>
<dbReference type="EMBL" id="CM000834">
    <property type="protein sequence ID" value="KRH75236.1"/>
    <property type="molecule type" value="Genomic_DNA"/>
</dbReference>
<dbReference type="GO" id="GO:0000723">
    <property type="term" value="P:telomere maintenance"/>
    <property type="evidence" value="ECO:0007669"/>
    <property type="project" value="InterPro"/>
</dbReference>
<keyword evidence="1" id="KW-0547">Nucleotide-binding</keyword>
<dbReference type="AlphaFoldDB" id="A0A0R0LGC4"/>
<dbReference type="PaxDb" id="3847-GLYMA01G10183.1"/>
<reference evidence="6" key="2">
    <citation type="submission" date="2018-02" db="UniProtKB">
        <authorList>
            <consortium name="EnsemblPlants"/>
        </authorList>
    </citation>
    <scope>IDENTIFICATION</scope>
    <source>
        <strain evidence="6">Williams 82</strain>
    </source>
</reference>
<dbReference type="Pfam" id="PF14214">
    <property type="entry name" value="Helitron_like_N"/>
    <property type="match status" value="1"/>
</dbReference>
<dbReference type="GO" id="GO:0016787">
    <property type="term" value="F:hydrolase activity"/>
    <property type="evidence" value="ECO:0007669"/>
    <property type="project" value="UniProtKB-KW"/>
</dbReference>
<accession>A0A0R0LGC4</accession>
<protein>
    <recommendedName>
        <fullName evidence="1">ATP-dependent DNA helicase</fullName>
        <ecNumber evidence="1">5.6.2.3</ecNumber>
    </recommendedName>
</protein>
<evidence type="ECO:0000313" key="7">
    <source>
        <dbReference type="Proteomes" id="UP000008827"/>
    </source>
</evidence>
<keyword evidence="1" id="KW-0347">Helicase</keyword>
<dbReference type="Pfam" id="PF21530">
    <property type="entry name" value="Pif1_2B_dom"/>
    <property type="match status" value="1"/>
</dbReference>
<reference evidence="5" key="3">
    <citation type="submission" date="2018-07" db="EMBL/GenBank/DDBJ databases">
        <title>WGS assembly of Glycine max.</title>
        <authorList>
            <person name="Schmutz J."/>
            <person name="Cannon S."/>
            <person name="Schlueter J."/>
            <person name="Ma J."/>
            <person name="Mitros T."/>
            <person name="Nelson W."/>
            <person name="Hyten D."/>
            <person name="Song Q."/>
            <person name="Thelen J."/>
            <person name="Cheng J."/>
            <person name="Xu D."/>
            <person name="Hellsten U."/>
            <person name="May G."/>
            <person name="Yu Y."/>
            <person name="Sakurai T."/>
            <person name="Umezawa T."/>
            <person name="Bhattacharyya M."/>
            <person name="Sandhu D."/>
            <person name="Valliyodan B."/>
            <person name="Lindquist E."/>
            <person name="Peto M."/>
            <person name="Grant D."/>
            <person name="Shu S."/>
            <person name="Goodstein D."/>
            <person name="Barry K."/>
            <person name="Futrell-Griggs M."/>
            <person name="Abernathy B."/>
            <person name="Du J."/>
            <person name="Tian Z."/>
            <person name="Zhu L."/>
            <person name="Gill N."/>
            <person name="Joshi T."/>
            <person name="Libault M."/>
            <person name="Sethuraman A."/>
            <person name="Zhang X."/>
            <person name="Shinozaki K."/>
            <person name="Nguyen H."/>
            <person name="Wing R."/>
            <person name="Cregan P."/>
            <person name="Specht J."/>
            <person name="Grimwood J."/>
            <person name="Rokhsar D."/>
            <person name="Stacey G."/>
            <person name="Shoemaker R."/>
            <person name="Jackson S."/>
        </authorList>
    </citation>
    <scope>NUCLEOTIDE SEQUENCE</scope>
    <source>
        <tissue evidence="5">Callus</tissue>
    </source>
</reference>
<dbReference type="SMR" id="A0A0R0LGC4"/>
<dbReference type="Gramene" id="KRH75236">
    <property type="protein sequence ID" value="KRH75236"/>
    <property type="gene ID" value="GLYMA_01G072100"/>
</dbReference>
<dbReference type="GO" id="GO:0005524">
    <property type="term" value="F:ATP binding"/>
    <property type="evidence" value="ECO:0007669"/>
    <property type="project" value="UniProtKB-KW"/>
</dbReference>
<dbReference type="PANTHER" id="PTHR10492">
    <property type="match status" value="1"/>
</dbReference>
<feature type="domain" description="DNA helicase Pif1-like 2B" evidence="4">
    <location>
        <begin position="904"/>
        <end position="950"/>
    </location>
</feature>
<dbReference type="SUPFAM" id="SSF52540">
    <property type="entry name" value="P-loop containing nucleoside triphosphate hydrolases"/>
    <property type="match status" value="2"/>
</dbReference>
<feature type="domain" description="Helitron helicase-like" evidence="3">
    <location>
        <begin position="126"/>
        <end position="189"/>
    </location>
</feature>
<dbReference type="InterPro" id="IPR027417">
    <property type="entry name" value="P-loop_NTPase"/>
</dbReference>
<organism evidence="5">
    <name type="scientific">Glycine max</name>
    <name type="common">Soybean</name>
    <name type="synonym">Glycine hispida</name>
    <dbReference type="NCBI Taxonomy" id="3847"/>
    <lineage>
        <taxon>Eukaryota</taxon>
        <taxon>Viridiplantae</taxon>
        <taxon>Streptophyta</taxon>
        <taxon>Embryophyta</taxon>
        <taxon>Tracheophyta</taxon>
        <taxon>Spermatophyta</taxon>
        <taxon>Magnoliopsida</taxon>
        <taxon>eudicotyledons</taxon>
        <taxon>Gunneridae</taxon>
        <taxon>Pentapetalae</taxon>
        <taxon>rosids</taxon>
        <taxon>fabids</taxon>
        <taxon>Fabales</taxon>
        <taxon>Fabaceae</taxon>
        <taxon>Papilionoideae</taxon>
        <taxon>50 kb inversion clade</taxon>
        <taxon>NPAAA clade</taxon>
        <taxon>indigoferoid/millettioid clade</taxon>
        <taxon>Phaseoleae</taxon>
        <taxon>Glycine</taxon>
        <taxon>Glycine subgen. Soja</taxon>
    </lineage>
</organism>
<evidence type="ECO:0000256" key="1">
    <source>
        <dbReference type="RuleBase" id="RU363044"/>
    </source>
</evidence>
<evidence type="ECO:0000259" key="3">
    <source>
        <dbReference type="Pfam" id="PF14214"/>
    </source>
</evidence>
<comment type="cofactor">
    <cofactor evidence="1">
        <name>Mg(2+)</name>
        <dbReference type="ChEBI" id="CHEBI:18420"/>
    </cofactor>
</comment>
<dbReference type="CDD" id="cd18809">
    <property type="entry name" value="SF1_C_RecD"/>
    <property type="match status" value="1"/>
</dbReference>
<reference evidence="5 6" key="1">
    <citation type="journal article" date="2010" name="Nature">
        <title>Genome sequence of the palaeopolyploid soybean.</title>
        <authorList>
            <person name="Schmutz J."/>
            <person name="Cannon S.B."/>
            <person name="Schlueter J."/>
            <person name="Ma J."/>
            <person name="Mitros T."/>
            <person name="Nelson W."/>
            <person name="Hyten D.L."/>
            <person name="Song Q."/>
            <person name="Thelen J.J."/>
            <person name="Cheng J."/>
            <person name="Xu D."/>
            <person name="Hellsten U."/>
            <person name="May G.D."/>
            <person name="Yu Y."/>
            <person name="Sakurai T."/>
            <person name="Umezawa T."/>
            <person name="Bhattacharyya M.K."/>
            <person name="Sandhu D."/>
            <person name="Valliyodan B."/>
            <person name="Lindquist E."/>
            <person name="Peto M."/>
            <person name="Grant D."/>
            <person name="Shu S."/>
            <person name="Goodstein D."/>
            <person name="Barry K."/>
            <person name="Futrell-Griggs M."/>
            <person name="Abernathy B."/>
            <person name="Du J."/>
            <person name="Tian Z."/>
            <person name="Zhu L."/>
            <person name="Gill N."/>
            <person name="Joshi T."/>
            <person name="Libault M."/>
            <person name="Sethuraman A."/>
            <person name="Zhang X.-C."/>
            <person name="Shinozaki K."/>
            <person name="Nguyen H.T."/>
            <person name="Wing R.A."/>
            <person name="Cregan P."/>
            <person name="Specht J."/>
            <person name="Grimwood J."/>
            <person name="Rokhsar D."/>
            <person name="Stacey G."/>
            <person name="Shoemaker R.C."/>
            <person name="Jackson S.A."/>
        </authorList>
    </citation>
    <scope>NUCLEOTIDE SEQUENCE</scope>
    <source>
        <strain evidence="6">cv. Williams 82</strain>
        <tissue evidence="5">Callus</tissue>
    </source>
</reference>
<evidence type="ECO:0000313" key="5">
    <source>
        <dbReference type="EMBL" id="KRH75236.1"/>
    </source>
</evidence>
<dbReference type="GO" id="GO:0006281">
    <property type="term" value="P:DNA repair"/>
    <property type="evidence" value="ECO:0007669"/>
    <property type="project" value="UniProtKB-KW"/>
</dbReference>
<dbReference type="InterPro" id="IPR025476">
    <property type="entry name" value="Helitron_helicase-like"/>
</dbReference>
<proteinExistence type="inferred from homology"/>
<dbReference type="InterPro" id="IPR049163">
    <property type="entry name" value="Pif1-like_2B_dom"/>
</dbReference>
<feature type="domain" description="DNA helicase Pif1-like DEAD-box helicase" evidence="2">
    <location>
        <begin position="628"/>
        <end position="692"/>
    </location>
</feature>
<dbReference type="InParanoid" id="A0A0R0LGC4"/>
<evidence type="ECO:0000259" key="4">
    <source>
        <dbReference type="Pfam" id="PF21530"/>
    </source>
</evidence>
<gene>
    <name evidence="5" type="ORF">GLYMA_01G072100</name>
</gene>
<feature type="domain" description="DNA helicase Pif1-like DEAD-box helicase" evidence="2">
    <location>
        <begin position="695"/>
        <end position="809"/>
    </location>
</feature>